<feature type="transmembrane region" description="Helical" evidence="1">
    <location>
        <begin position="102"/>
        <end position="124"/>
    </location>
</feature>
<keyword evidence="1" id="KW-1133">Transmembrane helix</keyword>
<dbReference type="InterPro" id="IPR007136">
    <property type="entry name" value="DUF347"/>
</dbReference>
<reference evidence="2 3" key="1">
    <citation type="submission" date="2020-07" db="EMBL/GenBank/DDBJ databases">
        <title>Sequencing the genomes of 1000 actinobacteria strains.</title>
        <authorList>
            <person name="Klenk H.-P."/>
        </authorList>
    </citation>
    <scope>NUCLEOTIDE SEQUENCE [LARGE SCALE GENOMIC DNA]</scope>
    <source>
        <strain evidence="2 3">DSM 29531</strain>
    </source>
</reference>
<dbReference type="AlphaFoldDB" id="A0A853DED5"/>
<feature type="transmembrane region" description="Helical" evidence="1">
    <location>
        <begin position="79"/>
        <end position="96"/>
    </location>
</feature>
<proteinExistence type="predicted"/>
<feature type="transmembrane region" description="Helical" evidence="1">
    <location>
        <begin position="145"/>
        <end position="162"/>
    </location>
</feature>
<dbReference type="Pfam" id="PF03988">
    <property type="entry name" value="DUF347"/>
    <property type="match status" value="3"/>
</dbReference>
<evidence type="ECO:0000313" key="3">
    <source>
        <dbReference type="Proteomes" id="UP000571817"/>
    </source>
</evidence>
<feature type="transmembrane region" description="Helical" evidence="1">
    <location>
        <begin position="228"/>
        <end position="253"/>
    </location>
</feature>
<comment type="caution">
    <text evidence="2">The sequence shown here is derived from an EMBL/GenBank/DDBJ whole genome shotgun (WGS) entry which is preliminary data.</text>
</comment>
<sequence length="283" mass="30202">MPTPQPRTRPTVFRRPDPIAAKVPEITALFWVVKVLTTGMGEAASDWFGGISLVLAGVLGVGGFALGMTLQLRSTRYRAWTYWFAVAMVALFGTMVADGLHIVLALPYTVTTAIYALALAFVFHRWHRSEGTLSIHSITTKRRETYYWVTVLLTFALGTAAGDLTATTMHLGFFASGVLFGAAILVVLLAWLLGLGAIAAFWTAYVLTRPLGASFADWFGKPHSFGAGLGYGDGVVTGVLTLLIVVLVAYLAASRRDVQAGQLDATAAQDLPVAHAVVEGDAV</sequence>
<feature type="transmembrane region" description="Helical" evidence="1">
    <location>
        <begin position="174"/>
        <end position="207"/>
    </location>
</feature>
<feature type="transmembrane region" description="Helical" evidence="1">
    <location>
        <begin position="47"/>
        <end position="67"/>
    </location>
</feature>
<organism evidence="2 3">
    <name type="scientific">Allobranchiibius huperziae</name>
    <dbReference type="NCBI Taxonomy" id="1874116"/>
    <lineage>
        <taxon>Bacteria</taxon>
        <taxon>Bacillati</taxon>
        <taxon>Actinomycetota</taxon>
        <taxon>Actinomycetes</taxon>
        <taxon>Micrococcales</taxon>
        <taxon>Dermacoccaceae</taxon>
        <taxon>Allobranchiibius</taxon>
    </lineage>
</organism>
<gene>
    <name evidence="2" type="ORF">HNR15_001302</name>
</gene>
<dbReference type="EMBL" id="JACCFW010000001">
    <property type="protein sequence ID" value="NYJ74339.1"/>
    <property type="molecule type" value="Genomic_DNA"/>
</dbReference>
<keyword evidence="3" id="KW-1185">Reference proteome</keyword>
<keyword evidence="1" id="KW-0472">Membrane</keyword>
<keyword evidence="1" id="KW-0812">Transmembrane</keyword>
<protein>
    <submittedName>
        <fullName evidence="2">Putative membrane-anchored protein</fullName>
    </submittedName>
</protein>
<name>A0A853DED5_9MICO</name>
<evidence type="ECO:0000313" key="2">
    <source>
        <dbReference type="EMBL" id="NYJ74339.1"/>
    </source>
</evidence>
<evidence type="ECO:0000256" key="1">
    <source>
        <dbReference type="SAM" id="Phobius"/>
    </source>
</evidence>
<accession>A0A853DED5</accession>
<dbReference type="Proteomes" id="UP000571817">
    <property type="component" value="Unassembled WGS sequence"/>
</dbReference>
<dbReference type="RefSeq" id="WP_218883582.1">
    <property type="nucleotide sequence ID" value="NZ_JACCFW010000001.1"/>
</dbReference>